<reference evidence="4" key="1">
    <citation type="submission" date="2023-09" db="EMBL/GenBank/DDBJ databases">
        <authorList>
            <person name="Li S."/>
            <person name="Li X."/>
            <person name="Zhang C."/>
            <person name="Zhao Z."/>
        </authorList>
    </citation>
    <scope>NUCLEOTIDE SEQUENCE [LARGE SCALE GENOMIC DNA]</scope>
    <source>
        <strain evidence="4">SQ149</strain>
    </source>
</reference>
<dbReference type="SUPFAM" id="SSF103647">
    <property type="entry name" value="TSP type-3 repeat"/>
    <property type="match status" value="1"/>
</dbReference>
<proteinExistence type="predicted"/>
<name>A0ABY9TVN1_9GAMM</name>
<feature type="region of interest" description="Disordered" evidence="1">
    <location>
        <begin position="244"/>
        <end position="304"/>
    </location>
</feature>
<accession>A0ABY9TVN1</accession>
<organism evidence="3 4">
    <name type="scientific">Thalassotalea psychrophila</name>
    <dbReference type="NCBI Taxonomy" id="3065647"/>
    <lineage>
        <taxon>Bacteria</taxon>
        <taxon>Pseudomonadati</taxon>
        <taxon>Pseudomonadota</taxon>
        <taxon>Gammaproteobacteria</taxon>
        <taxon>Alteromonadales</taxon>
        <taxon>Colwelliaceae</taxon>
        <taxon>Thalassotalea</taxon>
    </lineage>
</organism>
<feature type="chain" id="PRO_5046841816" description="GlyGly-CTERM sorting domain-containing protein" evidence="2">
    <location>
        <begin position="32"/>
        <end position="836"/>
    </location>
</feature>
<keyword evidence="2" id="KW-0732">Signal</keyword>
<keyword evidence="4" id="KW-1185">Reference proteome</keyword>
<gene>
    <name evidence="3" type="ORF">RGQ13_02265</name>
</gene>
<evidence type="ECO:0000313" key="3">
    <source>
        <dbReference type="EMBL" id="WNC72821.1"/>
    </source>
</evidence>
<dbReference type="InterPro" id="IPR028974">
    <property type="entry name" value="TSP_type-3_rpt"/>
</dbReference>
<evidence type="ECO:0000313" key="4">
    <source>
        <dbReference type="Proteomes" id="UP001258994"/>
    </source>
</evidence>
<dbReference type="RefSeq" id="WP_348391936.1">
    <property type="nucleotide sequence ID" value="NZ_CP134145.1"/>
</dbReference>
<evidence type="ECO:0000256" key="1">
    <source>
        <dbReference type="SAM" id="MobiDB-lite"/>
    </source>
</evidence>
<dbReference type="Proteomes" id="UP001258994">
    <property type="component" value="Chromosome"/>
</dbReference>
<sequence length="836" mass="90105">MTINNKNKKKLSKLALLALPFTLTALNSAQAAEFPIFGEDELYYNHISSSVRGSNLIVNPSFDILSCADYEAAVLAASVEECTDGQTWGWTNATQQGQGQDNANYAPVNDAGEQVNVSGGKIGKASINKTVTLSQAVTVVEATEIYVKYYLLHNDADGGTEPKSSVYLVVDGAEGAVVKHFIEELTEHNTNNDSTPSFAFDVSDIVGIELVDGLYTGSINLEFVNTNTKKTLFDNVFLGSNAVPADEDEDGVLDDKDAFPRDAAASIDTDEDGMPDDWNDDKTAEDSTSEPALVIDLDDDNDGDSDVDELAAGADPLSVDSHLADIDGDGWFNANDNETEFPNTDAYPRLSYVHQSGLTNVLAPNGITDYSPDAEIAILVENKLSAANNEWEWFTAKDTTAVVTHEVANGITGHDGELTNAYRLSIDAGTTEGKTIQFASPILTTENINVNIVRVAGWMKVTGPEVNDTVDAVTVQVRSNNSTDKEVSANTWTFSAESADTAIYNKDLADNNGWHYFENQYLLANDIEDIRIQLKIKADVEGVVALFDNLEINFINNGDLDEDGILDAIDRDDDNDGILDGLDDMPLGEYAGNSDDDLLLNGYDDDFDGDGIADAFDDTLPAVTSVDAPYVYDNDVVSIEVIASALNIDDAVLTYRWTLNGILLPEETSSTLNYNVVDISGEDIAFELTATAGGVSSSQSWSLTTNTWPTVGITSDNSSGEGVTFTATPNDIDGDTVNIEWFVDGLNVQVSPGAESFTLYYADFNDEVLPSIDVYAIVTDVNRPVHSGTSDTVTVFIPLKEPLDQQPNSGGSTQLGMLAMLVLGLTRRFSARTKLK</sequence>
<protein>
    <recommendedName>
        <fullName evidence="5">GlyGly-CTERM sorting domain-containing protein</fullName>
    </recommendedName>
</protein>
<feature type="signal peptide" evidence="2">
    <location>
        <begin position="1"/>
        <end position="31"/>
    </location>
</feature>
<evidence type="ECO:0008006" key="5">
    <source>
        <dbReference type="Google" id="ProtNLM"/>
    </source>
</evidence>
<dbReference type="Gene3D" id="4.10.1080.10">
    <property type="entry name" value="TSP type-3 repeat"/>
    <property type="match status" value="1"/>
</dbReference>
<evidence type="ECO:0000256" key="2">
    <source>
        <dbReference type="SAM" id="SignalP"/>
    </source>
</evidence>
<dbReference type="EMBL" id="CP134145">
    <property type="protein sequence ID" value="WNC72821.1"/>
    <property type="molecule type" value="Genomic_DNA"/>
</dbReference>
<feature type="compositionally biased region" description="Acidic residues" evidence="1">
    <location>
        <begin position="268"/>
        <end position="279"/>
    </location>
</feature>